<dbReference type="Pfam" id="PF00668">
    <property type="entry name" value="Condensation"/>
    <property type="match status" value="5"/>
</dbReference>
<dbReference type="SUPFAM" id="SSF53474">
    <property type="entry name" value="alpha/beta-Hydrolases"/>
    <property type="match status" value="1"/>
</dbReference>
<evidence type="ECO:0000256" key="4">
    <source>
        <dbReference type="ARBA" id="ARBA00022737"/>
    </source>
</evidence>
<dbReference type="CDD" id="cd05930">
    <property type="entry name" value="A_NRPS"/>
    <property type="match status" value="1"/>
</dbReference>
<dbReference type="InterPro" id="IPR020845">
    <property type="entry name" value="AMP-binding_CS"/>
</dbReference>
<accession>A0ABP6G1I1</accession>
<dbReference type="InterPro" id="IPR020806">
    <property type="entry name" value="PKS_PP-bd"/>
</dbReference>
<dbReference type="InterPro" id="IPR036736">
    <property type="entry name" value="ACP-like_sf"/>
</dbReference>
<evidence type="ECO:0000259" key="7">
    <source>
        <dbReference type="PROSITE" id="PS50075"/>
    </source>
</evidence>
<keyword evidence="9" id="KW-1185">Reference proteome</keyword>
<dbReference type="CDD" id="cd19540">
    <property type="entry name" value="LCL_NRPS-like"/>
    <property type="match status" value="1"/>
</dbReference>
<evidence type="ECO:0000256" key="3">
    <source>
        <dbReference type="ARBA" id="ARBA00022553"/>
    </source>
</evidence>
<dbReference type="InterPro" id="IPR042099">
    <property type="entry name" value="ANL_N_sf"/>
</dbReference>
<dbReference type="NCBIfam" id="TIGR01720">
    <property type="entry name" value="NRPS-para261"/>
    <property type="match status" value="2"/>
</dbReference>
<dbReference type="Gene3D" id="3.30.559.10">
    <property type="entry name" value="Chloramphenicol acetyltransferase-like domain"/>
    <property type="match status" value="5"/>
</dbReference>
<dbReference type="PROSITE" id="PS50075">
    <property type="entry name" value="CARRIER"/>
    <property type="match status" value="4"/>
</dbReference>
<feature type="domain" description="Carrier" evidence="7">
    <location>
        <begin position="1614"/>
        <end position="1688"/>
    </location>
</feature>
<keyword evidence="2" id="KW-0596">Phosphopantetheine</keyword>
<sequence>MAATTVDATHYALNLEGTVRGDRMTVRLDHRPDLFAAGAGREVLDALLAVLAAFAADPGRRVGEVPLFTAADRQRLMPARAAGPQETQAGDAAAGDGRPRTEREELLCRLFAEVLGVEAASVSVHDSFFERGGDSIGSIQLAHRARKEGLALSLREIFEHRTVARLAALAPATTAPGTPVAADDGTGPVAPTPIMHWQLDQGGPLDAFNQTMTVPVPAGLDEAQVGAALQALLDHHDALRLTLRSTGDDRQLEAAARGAVTAADCLVRVAGPVTEEAAAAEVRAAVQRLAPAEGRMLQAVWFDDADGGEGRLALVVHHFAVDGVSWRILLPDLQTALTALRDDAEVRLEPVGTSFRRWSQELAKEAVSERRTAELDLWRTILDTDDPLLADRRTDPVRDVVGVARQLSVTLPAETTEALLGRLPALFRAGPDEAMLTALAIAVARWRRERGRGDGSAVLVGLEGHGREEIAEGVDLSRTVGWFTSLYPVAVDPGRAAQDELFAGGPALGAAFKAVKEQLRAIPDKGIGYGLLRHLNPHTAPELAGRPEPQIGFNYLGRMGTADAAEAARADEVRVRDLTGAGDAAMPLAYTLELNAAAVEHPDGQRLVASWTFSGDLLTEDEVRHVAGLWFEALTALAEHAGRPGAGGLTPSDLPLVSVTQEEIERLEAAPAGLADVLPLSPLQEGLHFHAQYDESASDVYTVQSVLELHGPVDADALHEAARSLLSRHDNLRAFFTEGEAGRTLQVVPRTVELPWALVDLAGLDPRTAGARLDEILAADSARRFVLSEPPLMRCTLVRLAEDRHRFVLTVHHIAVDGWSMPLLVRELFQLYGIHRDGGDAGALAPAAPYKDYLAWLAAQDRGASEEAWRTALADIEEVTLLVPGTAAGAPAVPARRSTVVPDALAAALTAAAREHGLTVNTLVQGAWGLVLAAETGRDDVVFGATVSGRPPELPGVEDMIGLFINTLPVRVRTARGTTLAGLLRTLQEQQAGLMAHQHLGLADIQRLAGTGELFDTLVVFENYPVEEEPLQRSAQEIGLVDAEVRDAVHYPLALLAAQRGERLTVDWSYRPDLLDAGRVDALAERFVAVLRAFAADPATPLAALDLLTPGERHSVLDQWNATALEAPAEPVTERFAAQAARTPGAIAVVAEDRELTYAQLDARAERIAHWLREQGAGPERYVAVRLPRTSDLVATLLAVLRTGAAYVPVDPELPAERIAYILQDAAPVLTVTEEALAGAGLEDRPVTGPQVRRRPGQAAYVIYTSGSTGRPKGVVVPCAAMANLLAAVQAHLRLTPADRFAAVATVSFDVSVMEIFLPLLTGARLVLAGDGAAKDPEALAALLARTGATVMEAAPSLWHALEAAVPDALRGLHKVTAGEALPADLAGRLLALGGGLTNLYGPTETTVYATGTAVTAGEPVTIGGPVAGTRTYVLDALLRPVAPGVPGELYLAGAGVARGYHGRPSLTAERFVPDPYGRAGERMYRTGDLVRWTAEGHIDYLGRTDFQVKLRGFRIEPGEIEQVLGGHADVDRAVVTVREDRPGDKRLVAHVTPAPGRTADPAVLRAHVAAALPGYMVPAAFVVLAELPLTPSGKVDRKALPAPEQGAPAGAAAPRTAAEETLAALFAEVLGVAEVGVDENFFELGGDSILTIQLVGRARKAGLRFSPREVFAHKTVEALVTAVEAAEEPTARQEAPAGDGVGDVPVTPIIDWLRELGGSMTRFNQTMSMPAPAGLTEETAARAVQAVLDHHDALRMTLTRIGGDIAWSLETAPAGTVRAEDCLRRVDLDVLVRAGASEADLDETGARVTAEEQALLDPDAGRMLRCIWFDMGPEVPGQLTVVAHHLVVDGVSWRILIPDFEAAFQAVLAGHAVELEPVGTSFRRWAQHLNSAALEQARLQELPLWNETLSTPDPQLAARPLDPARDTVGTASVLSLSLPPAVTEPLLGRVPAAYKAGINDVLLTALAVAVAGWRRDLGVSSESTVLIDLEGHGREEIVDGVDLSRTVGWFTSKYPVRLDPGELPADGAADDGRALGAAVKRIRDHLRTIPDNGIGYGLLRHLNPQTARVLARHPEPQIGFNYLGRLSDAAEPGDPTVPVVHDLAGAPDAELALPHVLDVNSRTVTREDGPWLAASWTWPKELFPRESVEELARAWFAALEALVAHAEGGSAATGLSPTDLALVDVTQEEITALESEHPGLVDVLPLAPLQEGLLFHARYDERGADVYNLQTVLDLRGELDPGRLRNAARAVLGRHDTLRAGFRPGAQGQSLQIIPRTGELPWSEKDLSTLDEAARRAELDRLTAEDLAARFDLTRPPLLRFTLVRLSEQEHRLLFTHHHILLDGWSAPLVMGELFELYGNGADASALPPAVPYRDYLGWLAGQDRQAAEQAWRTVLAGLEEPTLLAPGTAAREPVRPAALEVRLPEDVTAALAARARRHGLTRNTVVQGAWGLLIGGLTGRDDVVFGETVSGRPAELPGVESMVGLFINTLPVRVRIDRGDTLLSLLTRLQEQQADLLPHKYLGLADIQRLAGLGELFDTATVFENFPVDTDALQESSQGLGVTDVRLAEATHFALGLSTADNARSLGLTLTYRPDVLDEARARELAGQLVGILTAFATDPTRPVAGIDTLPGTRRHQVLQEWNDTAHPVRHETFPALFERQVAQDPGRTAVLCGGTTLTYGELNERANRWARLLAGRGIGPEDRVAVAVPRSVDWLAVTLGVLKAGAVYVPVDPAHPAERITHLVQDARPALVITTSGDSGRLAAAGVSGPLETDAAQTAARLAGTGATDLSDTDRVRPLLPAHAAYAIYTSGTTGRPKGVLVPHTGFASLAGSHAEHLGVDADARVLQLIAPSFDVSVADIAMTLLSGATLVLPEGNEQPLGDDLTTLIRESAATHVQLAAGTLATLPAHDLPSLRTLVTGGEPCPPDQIALWSDGRRMINAYGPTETMVCATMSRPLAGPVQPPIGRPLWNRRVYVLDAHLRPVPPGVPGELYIAGDGLARGYLSRPALTAERFVANPFGSPGERFYRTGDTVRWSEDGELEYLGRTDGQVKIRGYRVEPGEIEAVVAAMDEVERVVVQARDSAHAGRRLVAYVVPADPASFDPGTVREHCAAELPSYMVPAAVVPLERIPLTGPGKVDHRALPEPQFPGADSGRAPRNEREETLAALFAEVLGLAEVGIDHGFFDLGGHSLLATRLVNRVRSALGVELPVRAVFEAPTVAALAERLQDAGAARPALRPAPRPEVVPLSYAQRRLWFMDRTGDDPAGYNILLSLRLLGELRTDALHLALADVVERHESLRTLFPVTDGVPRQHVLAPHEAQVPLAVAPAAPHELDDALAAAAAEGFDLTTALPLRAHLWQLGEREHVLLLVLHHIAGDGSSMAPLARDLQTAYRARVEGHAPRFTPLPVQYADYTLWQRAVLGDEEEAGSAVSRQLEHWRNTLAGLPEELALPYDRPRSAASGSRGGEVPLELSAAHVRALEDLARRADASVFMVLQALVSALLTRLGAGTDVPLGSVVAGRTDEALDELVGFFVNTLVLRTDTSGRPGLLELVRRVRAANMEAYAHQEVPFERVVEDLNPVRVAGRNPLFQVAISYQNNEEATLELPGLTVAPQPLGAGRAKFDLSFNFEEERDGRGALAALGGVLEYNSALFDAGTVRSVAERLVRLLEAAVEDPQRPLDDHDLMSQQERVLLLEKVNDTRREFPEGTVADVFESWVRRTPQAVAVTGGGVSLDYAGLDARANRLAGHLHAAGIGPGSRVAVLQERSVALIVSLLAVVKLGAAYVPLDARHPAARLELIVREAGCGVLLTDTASAGTVFEHDARVVMVDDPAIAAQEPVPAPVRRHPDELALVIYTSGSTGRPKGVGVTHRDVVAMASDDRWRTDHDRILVHSPQAFDALSYEVWAGLLGGHELVVAPPGQLDQQGLRKLVTEHGLTAVFLTTALFNLMAEEGPDCFAGLRIVLTGGEQASPAAMQKVLDACPQLELAHMYGPTETTTFATRHSMRAPLSVPRNVPIGRPVENLRAYVLDERLRPVPPGVPGELYVAGTGVARGYVERPGLTSERFVADPFGPAGGRMYRTGDLVRWDAAGRLVFVGRADQQVKIRGLRIELGEIESVIAALPEVAQVVVGVREDASGSRRLVAHVVPAGDAKELDVAVLKKEVTRHLPEYMTPAAFVVLDALPLTANGKVDRAQLPDAQSAGQAAGRGPRNPMEELLSQIFAEVLKLPRVGIDDSFFELGGDSIVSIQLMSRIRAVFGTELPNQTIFQTPTVAGISELLGTGSQAQGHGFEVLLPLRTGGSQPPLFCLHPVGGVGWMYTGLMRHLHRDYPLYAVQARGLAKEEPLPATLPEMAADYLERIREVQPQGPYHLLGWSMGALLAQEIAVRLTAQGEEVALLVNLDQPPMTEEMIGGGFVAADDQKVLGALLDFVGRDPGMFGDGPLEHDEVMKVLREEGSALATFDEAQIMRIGRVTNNNWDLTVGYVPPVYDGDMLLIAATESEDGGDRVADTVAGIAPYVSGNLEVARIACEHRQLLQPGPVAEIGRILREKLREAQD</sequence>
<evidence type="ECO:0000256" key="6">
    <source>
        <dbReference type="SAM" id="MobiDB-lite"/>
    </source>
</evidence>
<dbReference type="Pfam" id="PF13193">
    <property type="entry name" value="AMP-binding_C"/>
    <property type="match status" value="3"/>
</dbReference>
<dbReference type="InterPro" id="IPR001031">
    <property type="entry name" value="Thioesterase"/>
</dbReference>
<dbReference type="Gene3D" id="2.30.38.10">
    <property type="entry name" value="Luciferase, Domain 3"/>
    <property type="match status" value="2"/>
</dbReference>
<dbReference type="InterPro" id="IPR020802">
    <property type="entry name" value="TesA-like"/>
</dbReference>
<feature type="domain" description="Carrier" evidence="7">
    <location>
        <begin position="3160"/>
        <end position="3235"/>
    </location>
</feature>
<feature type="region of interest" description="Disordered" evidence="6">
    <location>
        <begin position="3142"/>
        <end position="3161"/>
    </location>
</feature>
<dbReference type="InterPro" id="IPR000873">
    <property type="entry name" value="AMP-dep_synth/lig_dom"/>
</dbReference>
<dbReference type="Gene3D" id="3.40.50.1820">
    <property type="entry name" value="alpha/beta hydrolase"/>
    <property type="match status" value="1"/>
</dbReference>
<dbReference type="PANTHER" id="PTHR45527">
    <property type="entry name" value="NONRIBOSOMAL PEPTIDE SYNTHETASE"/>
    <property type="match status" value="1"/>
</dbReference>
<evidence type="ECO:0000256" key="2">
    <source>
        <dbReference type="ARBA" id="ARBA00022450"/>
    </source>
</evidence>
<gene>
    <name evidence="8" type="ORF">GCM10010315_12780</name>
</gene>
<dbReference type="SMART" id="SM01294">
    <property type="entry name" value="PKS_PP_betabranch"/>
    <property type="match status" value="1"/>
</dbReference>
<evidence type="ECO:0000313" key="9">
    <source>
        <dbReference type="Proteomes" id="UP001500886"/>
    </source>
</evidence>
<dbReference type="CDD" id="cd19534">
    <property type="entry name" value="E_NRPS"/>
    <property type="match status" value="2"/>
</dbReference>
<dbReference type="Pfam" id="PF00550">
    <property type="entry name" value="PP-binding"/>
    <property type="match status" value="4"/>
</dbReference>
<keyword evidence="5" id="KW-0045">Antibiotic biosynthesis</keyword>
<dbReference type="Gene3D" id="3.30.559.30">
    <property type="entry name" value="Nonribosomal peptide synthetase, condensation domain"/>
    <property type="match status" value="6"/>
</dbReference>
<name>A0ABP6G1I1_9ACTN</name>
<protein>
    <recommendedName>
        <fullName evidence="7">Carrier domain-containing protein</fullName>
    </recommendedName>
</protein>
<dbReference type="InterPro" id="IPR001242">
    <property type="entry name" value="Condensation_dom"/>
</dbReference>
<evidence type="ECO:0000256" key="5">
    <source>
        <dbReference type="ARBA" id="ARBA00023194"/>
    </source>
</evidence>
<dbReference type="Gene3D" id="3.40.50.12780">
    <property type="entry name" value="N-terminal domain of ligase-like"/>
    <property type="match status" value="1"/>
</dbReference>
<keyword evidence="3" id="KW-0597">Phosphoprotein</keyword>
<dbReference type="Gene3D" id="3.40.50.980">
    <property type="match status" value="4"/>
</dbReference>
<dbReference type="InterPro" id="IPR045851">
    <property type="entry name" value="AMP-bd_C_sf"/>
</dbReference>
<comment type="cofactor">
    <cofactor evidence="1">
        <name>pantetheine 4'-phosphate</name>
        <dbReference type="ChEBI" id="CHEBI:47942"/>
    </cofactor>
</comment>
<organism evidence="8 9">
    <name type="scientific">Streptomyces luteosporeus</name>
    <dbReference type="NCBI Taxonomy" id="173856"/>
    <lineage>
        <taxon>Bacteria</taxon>
        <taxon>Bacillati</taxon>
        <taxon>Actinomycetota</taxon>
        <taxon>Actinomycetes</taxon>
        <taxon>Kitasatosporales</taxon>
        <taxon>Streptomycetaceae</taxon>
        <taxon>Streptomyces</taxon>
    </lineage>
</organism>
<dbReference type="InterPro" id="IPR010060">
    <property type="entry name" value="NRPS_synth"/>
</dbReference>
<feature type="domain" description="Carrier" evidence="7">
    <location>
        <begin position="98"/>
        <end position="174"/>
    </location>
</feature>
<dbReference type="InterPro" id="IPR025110">
    <property type="entry name" value="AMP-bd_C"/>
</dbReference>
<dbReference type="InterPro" id="IPR006162">
    <property type="entry name" value="Ppantetheine_attach_site"/>
</dbReference>
<evidence type="ECO:0000313" key="8">
    <source>
        <dbReference type="EMBL" id="GAA2711288.1"/>
    </source>
</evidence>
<comment type="caution">
    <text evidence="8">The sequence shown here is derived from an EMBL/GenBank/DDBJ whole genome shotgun (WGS) entry which is preliminary data.</text>
</comment>
<dbReference type="CDD" id="cd19543">
    <property type="entry name" value="DCL_NRPS"/>
    <property type="match status" value="2"/>
</dbReference>
<dbReference type="Proteomes" id="UP001500886">
    <property type="component" value="Unassembled WGS sequence"/>
</dbReference>
<dbReference type="Pfam" id="PF00501">
    <property type="entry name" value="AMP-binding"/>
    <property type="match status" value="3"/>
</dbReference>
<evidence type="ECO:0000256" key="1">
    <source>
        <dbReference type="ARBA" id="ARBA00001957"/>
    </source>
</evidence>
<dbReference type="InterPro" id="IPR010071">
    <property type="entry name" value="AA_adenyl_dom"/>
</dbReference>
<dbReference type="Gene3D" id="1.10.1200.10">
    <property type="entry name" value="ACP-like"/>
    <property type="match status" value="3"/>
</dbReference>
<feature type="region of interest" description="Disordered" evidence="6">
    <location>
        <begin position="80"/>
        <end position="99"/>
    </location>
</feature>
<dbReference type="SUPFAM" id="SSF56801">
    <property type="entry name" value="Acetyl-CoA synthetase-like"/>
    <property type="match status" value="3"/>
</dbReference>
<dbReference type="SMART" id="SM00824">
    <property type="entry name" value="PKS_TE"/>
    <property type="match status" value="1"/>
</dbReference>
<dbReference type="SUPFAM" id="SSF52777">
    <property type="entry name" value="CoA-dependent acyltransferases"/>
    <property type="match status" value="11"/>
</dbReference>
<dbReference type="PANTHER" id="PTHR45527:SF1">
    <property type="entry name" value="FATTY ACID SYNTHASE"/>
    <property type="match status" value="1"/>
</dbReference>
<dbReference type="SMART" id="SM00823">
    <property type="entry name" value="PKS_PP"/>
    <property type="match status" value="4"/>
</dbReference>
<dbReference type="NCBIfam" id="NF003417">
    <property type="entry name" value="PRK04813.1"/>
    <property type="match status" value="3"/>
</dbReference>
<feature type="domain" description="Carrier" evidence="7">
    <location>
        <begin position="4215"/>
        <end position="4290"/>
    </location>
</feature>
<reference evidence="9" key="1">
    <citation type="journal article" date="2019" name="Int. J. Syst. Evol. Microbiol.">
        <title>The Global Catalogue of Microorganisms (GCM) 10K type strain sequencing project: providing services to taxonomists for standard genome sequencing and annotation.</title>
        <authorList>
            <consortium name="The Broad Institute Genomics Platform"/>
            <consortium name="The Broad Institute Genome Sequencing Center for Infectious Disease"/>
            <person name="Wu L."/>
            <person name="Ma J."/>
        </authorList>
    </citation>
    <scope>NUCLEOTIDE SEQUENCE [LARGE SCALE GENOMIC DNA]</scope>
    <source>
        <strain evidence="9">JCM 4542</strain>
    </source>
</reference>
<dbReference type="Pfam" id="PF00975">
    <property type="entry name" value="Thioesterase"/>
    <property type="match status" value="1"/>
</dbReference>
<dbReference type="Gene3D" id="3.30.300.30">
    <property type="match status" value="3"/>
</dbReference>
<dbReference type="PROSITE" id="PS00455">
    <property type="entry name" value="AMP_BINDING"/>
    <property type="match status" value="2"/>
</dbReference>
<keyword evidence="4" id="KW-0677">Repeat</keyword>
<dbReference type="CDD" id="cd12117">
    <property type="entry name" value="A_NRPS_Srf_like"/>
    <property type="match status" value="1"/>
</dbReference>
<dbReference type="PROSITE" id="PS00012">
    <property type="entry name" value="PHOSPHOPANTETHEINE"/>
    <property type="match status" value="2"/>
</dbReference>
<dbReference type="SUPFAM" id="SSF47336">
    <property type="entry name" value="ACP-like"/>
    <property type="match status" value="4"/>
</dbReference>
<proteinExistence type="predicted"/>
<dbReference type="InterPro" id="IPR023213">
    <property type="entry name" value="CAT-like_dom_sf"/>
</dbReference>
<dbReference type="EMBL" id="BAAASL010000004">
    <property type="protein sequence ID" value="GAA2711288.1"/>
    <property type="molecule type" value="Genomic_DNA"/>
</dbReference>
<dbReference type="InterPro" id="IPR009081">
    <property type="entry name" value="PP-bd_ACP"/>
</dbReference>
<dbReference type="InterPro" id="IPR029058">
    <property type="entry name" value="AB_hydrolase_fold"/>
</dbReference>
<dbReference type="NCBIfam" id="TIGR01733">
    <property type="entry name" value="AA-adenyl-dom"/>
    <property type="match status" value="3"/>
</dbReference>